<feature type="region of interest" description="Disordered" evidence="1">
    <location>
        <begin position="204"/>
        <end position="223"/>
    </location>
</feature>
<feature type="domain" description="Restriction endonuclease type IV Mrr" evidence="3">
    <location>
        <begin position="42"/>
        <end position="152"/>
    </location>
</feature>
<keyword evidence="5" id="KW-1185">Reference proteome</keyword>
<keyword evidence="4" id="KW-0255">Endonuclease</keyword>
<organism evidence="4 5">
    <name type="scientific">Lysobacter panacisoli</name>
    <dbReference type="NCBI Taxonomy" id="1255263"/>
    <lineage>
        <taxon>Bacteria</taxon>
        <taxon>Pseudomonadati</taxon>
        <taxon>Pseudomonadota</taxon>
        <taxon>Gammaproteobacteria</taxon>
        <taxon>Lysobacterales</taxon>
        <taxon>Lysobacteraceae</taxon>
        <taxon>Lysobacter</taxon>
    </lineage>
</organism>
<dbReference type="Pfam" id="PF04471">
    <property type="entry name" value="Mrr_cat"/>
    <property type="match status" value="1"/>
</dbReference>
<feature type="transmembrane region" description="Helical" evidence="2">
    <location>
        <begin position="6"/>
        <end position="27"/>
    </location>
</feature>
<evidence type="ECO:0000256" key="2">
    <source>
        <dbReference type="SAM" id="Phobius"/>
    </source>
</evidence>
<keyword evidence="4" id="KW-0378">Hydrolase</keyword>
<proteinExistence type="predicted"/>
<protein>
    <submittedName>
        <fullName evidence="4">Restriction endonuclease</fullName>
    </submittedName>
</protein>
<reference evidence="5" key="1">
    <citation type="journal article" date="2019" name="Int. J. Syst. Evol. Microbiol.">
        <title>The Global Catalogue of Microorganisms (GCM) 10K type strain sequencing project: providing services to taxonomists for standard genome sequencing and annotation.</title>
        <authorList>
            <consortium name="The Broad Institute Genomics Platform"/>
            <consortium name="The Broad Institute Genome Sequencing Center for Infectious Disease"/>
            <person name="Wu L."/>
            <person name="Ma J."/>
        </authorList>
    </citation>
    <scope>NUCLEOTIDE SEQUENCE [LARGE SCALE GENOMIC DNA]</scope>
    <source>
        <strain evidence="5">JCM 19212</strain>
    </source>
</reference>
<sequence>MPDGFSLTIALLVTVFAGALATTYLWLVRQRQAETAAGITALAEMRWREFARLVVEALQVRGFEAESLDQSLDQGPQAEIRLRREGRTWLLVSKLAGARSRLASANIRELADAVRFQNAAGGVLATPARIDADARKSAGALELYDGESLWSLVGPMLPQALHDDLTANARKRGAKETAIVWGGAIVLGLLLGLVPALLPEGDTGSEAVSAAPAAPVPAPRPASVAPAAAEPALGVAAPADPNRDQFERGEVINAVAALPWVERVLWSTSSTLVVQQREDVDHAQIQEICGVLRRYDTLRASRLQLQPPAGSDRKVRFLQCQAY</sequence>
<feature type="transmembrane region" description="Helical" evidence="2">
    <location>
        <begin position="178"/>
        <end position="198"/>
    </location>
</feature>
<evidence type="ECO:0000256" key="1">
    <source>
        <dbReference type="SAM" id="MobiDB-lite"/>
    </source>
</evidence>
<comment type="caution">
    <text evidence="4">The sequence shown here is derived from an EMBL/GenBank/DDBJ whole genome shotgun (WGS) entry which is preliminary data.</text>
</comment>
<evidence type="ECO:0000313" key="5">
    <source>
        <dbReference type="Proteomes" id="UP001501083"/>
    </source>
</evidence>
<accession>A0ABP9LB06</accession>
<dbReference type="Proteomes" id="UP001501083">
    <property type="component" value="Unassembled WGS sequence"/>
</dbReference>
<dbReference type="RefSeq" id="WP_158986026.1">
    <property type="nucleotide sequence ID" value="NZ_BAABKY010000002.1"/>
</dbReference>
<dbReference type="PANTHER" id="PTHR30015:SF7">
    <property type="entry name" value="TYPE IV METHYL-DIRECTED RESTRICTION ENZYME ECOKMRR"/>
    <property type="match status" value="1"/>
</dbReference>
<dbReference type="InterPro" id="IPR007560">
    <property type="entry name" value="Restrct_endonuc_IV_Mrr"/>
</dbReference>
<keyword evidence="2" id="KW-0472">Membrane</keyword>
<dbReference type="EMBL" id="BAABKY010000002">
    <property type="protein sequence ID" value="GAA5074796.1"/>
    <property type="molecule type" value="Genomic_DNA"/>
</dbReference>
<keyword evidence="4" id="KW-0540">Nuclease</keyword>
<name>A0ABP9LB06_9GAMM</name>
<dbReference type="GO" id="GO:0004519">
    <property type="term" value="F:endonuclease activity"/>
    <property type="evidence" value="ECO:0007669"/>
    <property type="project" value="UniProtKB-KW"/>
</dbReference>
<evidence type="ECO:0000259" key="3">
    <source>
        <dbReference type="Pfam" id="PF04471"/>
    </source>
</evidence>
<evidence type="ECO:0000313" key="4">
    <source>
        <dbReference type="EMBL" id="GAA5074796.1"/>
    </source>
</evidence>
<dbReference type="InterPro" id="IPR052906">
    <property type="entry name" value="Type_IV_Methyl-Rstrct_Enzyme"/>
</dbReference>
<keyword evidence="2" id="KW-0812">Transmembrane</keyword>
<keyword evidence="2" id="KW-1133">Transmembrane helix</keyword>
<dbReference type="PANTHER" id="PTHR30015">
    <property type="entry name" value="MRR RESTRICTION SYSTEM PROTEIN"/>
    <property type="match status" value="1"/>
</dbReference>
<gene>
    <name evidence="4" type="ORF">GCM10025759_17610</name>
</gene>